<proteinExistence type="predicted"/>
<protein>
    <submittedName>
        <fullName evidence="1">Uncharacterized protein</fullName>
    </submittedName>
</protein>
<organism evidence="1 2">
    <name type="scientific">Brumimicrobium oceani</name>
    <dbReference type="NCBI Taxonomy" id="2100725"/>
    <lineage>
        <taxon>Bacteria</taxon>
        <taxon>Pseudomonadati</taxon>
        <taxon>Bacteroidota</taxon>
        <taxon>Flavobacteriia</taxon>
        <taxon>Flavobacteriales</taxon>
        <taxon>Crocinitomicaceae</taxon>
        <taxon>Brumimicrobium</taxon>
    </lineage>
</organism>
<keyword evidence="2" id="KW-1185">Reference proteome</keyword>
<sequence>MKKLLLILLVGLFLFSCKKERTIHITAKNAATGEGFSGLGFILRETKGYVTSTGEVQKKVYEGTLNAQGEAVFNYKLKNNRSYVLTTLVPDEELCYINNTSYTLANTDDNFKFDFLFAECAYLKFRYQNINCQGPNDHIKVKRYTNLDDYSGFLIDAEYEGCNDYTMPNFTEVPMGQWIFEWDVTKNNVTSGFSDTVFLNANEQKYYEINY</sequence>
<reference evidence="1 2" key="2">
    <citation type="submission" date="2018-05" db="EMBL/GenBank/DDBJ databases">
        <authorList>
            <person name="Lanie J.A."/>
            <person name="Ng W.-L."/>
            <person name="Kazmierczak K.M."/>
            <person name="Andrzejewski T.M."/>
            <person name="Davidsen T.M."/>
            <person name="Wayne K.J."/>
            <person name="Tettelin H."/>
            <person name="Glass J.I."/>
            <person name="Rusch D."/>
            <person name="Podicherti R."/>
            <person name="Tsui H.-C.T."/>
            <person name="Winkler M.E."/>
        </authorList>
    </citation>
    <scope>NUCLEOTIDE SEQUENCE [LARGE SCALE GENOMIC DNA]</scope>
    <source>
        <strain evidence="1 2">C305</strain>
    </source>
</reference>
<dbReference type="PROSITE" id="PS51257">
    <property type="entry name" value="PROKAR_LIPOPROTEIN"/>
    <property type="match status" value="1"/>
</dbReference>
<reference evidence="1 2" key="1">
    <citation type="submission" date="2018-05" db="EMBL/GenBank/DDBJ databases">
        <title>Brumimicrobium oceani sp. nov., isolated from coastal sediment.</title>
        <authorList>
            <person name="Kou Y."/>
        </authorList>
    </citation>
    <scope>NUCLEOTIDE SEQUENCE [LARGE SCALE GENOMIC DNA]</scope>
    <source>
        <strain evidence="1 2">C305</strain>
    </source>
</reference>
<evidence type="ECO:0000313" key="2">
    <source>
        <dbReference type="Proteomes" id="UP000245370"/>
    </source>
</evidence>
<dbReference type="Proteomes" id="UP000245370">
    <property type="component" value="Unassembled WGS sequence"/>
</dbReference>
<dbReference type="OrthoDB" id="9835536at2"/>
<dbReference type="EMBL" id="QFRJ01000011">
    <property type="protein sequence ID" value="PWH84773.1"/>
    <property type="molecule type" value="Genomic_DNA"/>
</dbReference>
<gene>
    <name evidence="1" type="ORF">DIT68_12645</name>
</gene>
<accession>A0A2U2XAI0</accession>
<name>A0A2U2XAI0_9FLAO</name>
<evidence type="ECO:0000313" key="1">
    <source>
        <dbReference type="EMBL" id="PWH84773.1"/>
    </source>
</evidence>
<dbReference type="AlphaFoldDB" id="A0A2U2XAI0"/>
<comment type="caution">
    <text evidence="1">The sequence shown here is derived from an EMBL/GenBank/DDBJ whole genome shotgun (WGS) entry which is preliminary data.</text>
</comment>
<dbReference type="RefSeq" id="WP_109360180.1">
    <property type="nucleotide sequence ID" value="NZ_QFRJ01000011.1"/>
</dbReference>